<accession>A0ABU7KC92</accession>
<protein>
    <submittedName>
        <fullName evidence="1">Uncharacterized protein</fullName>
    </submittedName>
</protein>
<dbReference type="RefSeq" id="WP_330093432.1">
    <property type="nucleotide sequence ID" value="NZ_JAUZMY010000021.1"/>
</dbReference>
<organism evidence="1 2">
    <name type="scientific">Nocardiopsis codii</name>
    <dbReference type="NCBI Taxonomy" id="3065942"/>
    <lineage>
        <taxon>Bacteria</taxon>
        <taxon>Bacillati</taxon>
        <taxon>Actinomycetota</taxon>
        <taxon>Actinomycetes</taxon>
        <taxon>Streptosporangiales</taxon>
        <taxon>Nocardiopsidaceae</taxon>
        <taxon>Nocardiopsis</taxon>
    </lineage>
</organism>
<dbReference type="Proteomes" id="UP001356095">
    <property type="component" value="Unassembled WGS sequence"/>
</dbReference>
<dbReference type="EMBL" id="JAUZMY010000021">
    <property type="protein sequence ID" value="MEE2039667.1"/>
    <property type="molecule type" value="Genomic_DNA"/>
</dbReference>
<reference evidence="1 2" key="1">
    <citation type="submission" date="2023-08" db="EMBL/GenBank/DDBJ databases">
        <authorList>
            <person name="Girao M."/>
            <person name="Carvalho M.F."/>
        </authorList>
    </citation>
    <scope>NUCLEOTIDE SEQUENCE [LARGE SCALE GENOMIC DNA]</scope>
    <source>
        <strain evidence="1 2">CT-R113</strain>
    </source>
</reference>
<proteinExistence type="predicted"/>
<keyword evidence="2" id="KW-1185">Reference proteome</keyword>
<name>A0ABU7KC92_9ACTN</name>
<evidence type="ECO:0000313" key="1">
    <source>
        <dbReference type="EMBL" id="MEE2039667.1"/>
    </source>
</evidence>
<comment type="caution">
    <text evidence="1">The sequence shown here is derived from an EMBL/GenBank/DDBJ whole genome shotgun (WGS) entry which is preliminary data.</text>
</comment>
<evidence type="ECO:0000313" key="2">
    <source>
        <dbReference type="Proteomes" id="UP001356095"/>
    </source>
</evidence>
<sequence length="66" mass="7450">MSRYLNPSALVAARYIASEAMRRRRPRRAARVRAYAPARFAPHAPAPRDVLEAVLEGLHRLEVRAA</sequence>
<gene>
    <name evidence="1" type="ORF">Q8791_20830</name>
</gene>